<proteinExistence type="predicted"/>
<gene>
    <name evidence="2" type="ORF">UW47_C0012G0012</name>
</gene>
<evidence type="ECO:0000256" key="1">
    <source>
        <dbReference type="SAM" id="MobiDB-lite"/>
    </source>
</evidence>
<comment type="caution">
    <text evidence="2">The sequence shown here is derived from an EMBL/GenBank/DDBJ whole genome shotgun (WGS) entry which is preliminary data.</text>
</comment>
<accession>A0A837IBF5</accession>
<organism evidence="2 3">
    <name type="scientific">Candidatus Woesebacteria bacterium GW2011_GWA1_44_23</name>
    <dbReference type="NCBI Taxonomy" id="1618558"/>
    <lineage>
        <taxon>Bacteria</taxon>
        <taxon>Candidatus Woeseibacteriota</taxon>
    </lineage>
</organism>
<protein>
    <recommendedName>
        <fullName evidence="4">DUF5667 domain-containing protein</fullName>
    </recommendedName>
</protein>
<sequence length="121" mass="13911">MAALPGEILYPVKLLSEEIIQKTSGSNQVIIDHRASEIIELSEKQKIDDQNLEEVVTEYRANVEQARQNLKVTGKSNEDLQNNLDEHHSEFERIGRDHPEIEDKIKEARDASDREDDETDD</sequence>
<feature type="region of interest" description="Disordered" evidence="1">
    <location>
        <begin position="70"/>
        <end position="121"/>
    </location>
</feature>
<evidence type="ECO:0008006" key="4">
    <source>
        <dbReference type="Google" id="ProtNLM"/>
    </source>
</evidence>
<feature type="compositionally biased region" description="Polar residues" evidence="1">
    <location>
        <begin position="70"/>
        <end position="83"/>
    </location>
</feature>
<feature type="compositionally biased region" description="Basic and acidic residues" evidence="1">
    <location>
        <begin position="84"/>
        <end position="112"/>
    </location>
</feature>
<name>A0A837IBF5_9BACT</name>
<evidence type="ECO:0000313" key="3">
    <source>
        <dbReference type="Proteomes" id="UP000034525"/>
    </source>
</evidence>
<dbReference type="AlphaFoldDB" id="A0A837IBF5"/>
<dbReference type="Proteomes" id="UP000034525">
    <property type="component" value="Unassembled WGS sequence"/>
</dbReference>
<reference evidence="2 3" key="1">
    <citation type="journal article" date="2015" name="Nature">
        <title>rRNA introns, odd ribosomes, and small enigmatic genomes across a large radiation of phyla.</title>
        <authorList>
            <person name="Brown C.T."/>
            <person name="Hug L.A."/>
            <person name="Thomas B.C."/>
            <person name="Sharon I."/>
            <person name="Castelle C.J."/>
            <person name="Singh A."/>
            <person name="Wilkins M.J."/>
            <person name="Williams K.H."/>
            <person name="Banfield J.F."/>
        </authorList>
    </citation>
    <scope>NUCLEOTIDE SEQUENCE [LARGE SCALE GENOMIC DNA]</scope>
</reference>
<evidence type="ECO:0000313" key="2">
    <source>
        <dbReference type="EMBL" id="KKT53987.1"/>
    </source>
</evidence>
<dbReference type="EMBL" id="LCIL01000012">
    <property type="protein sequence ID" value="KKT53987.1"/>
    <property type="molecule type" value="Genomic_DNA"/>
</dbReference>